<proteinExistence type="predicted"/>
<dbReference type="STRING" id="7222.B4K3V5"/>
<gene>
    <name evidence="2" type="primary">Dgri\GH17995</name>
    <name evidence="2" type="ORF">Dgri_GH17995</name>
</gene>
<evidence type="ECO:0000313" key="3">
    <source>
        <dbReference type="Proteomes" id="UP000001070"/>
    </source>
</evidence>
<sequence>LSAYRWGHVCEQLVRDILDAAYGYVGDHFASLIASDSFLSLGHDRSRHIPRLESLLLQTAAALTPEQACRSYQRVTRLNTVLQAKLIQMPENLGELAKELQGLQEEQLDWQPEYIRLVSALVYAVEQCLIRQCSRAMRVTAWQRMDLELRKKIQTMARLTEPLDLKRNGGKPVSKAFSFGGSTRSQDLVQIKLAIQAQSKRAQAHETQQQYKAIHTQTTYDHQPGNVQTTERGVQANHDLREGNSKLLKSNSRAYVPQTHRASSQSVSERNSLNLTSHRRTQSEALSATQRKSAVAPKSTESAAPAARSTAASVRLGEVRARYMESRKLAFS</sequence>
<evidence type="ECO:0000313" key="2">
    <source>
        <dbReference type="EMBL" id="EDW04439.1"/>
    </source>
</evidence>
<dbReference type="PANTHER" id="PTHR22427">
    <property type="entry name" value="GH15728P"/>
    <property type="match status" value="1"/>
</dbReference>
<feature type="compositionally biased region" description="Polar residues" evidence="1">
    <location>
        <begin position="260"/>
        <end position="276"/>
    </location>
</feature>
<feature type="region of interest" description="Disordered" evidence="1">
    <location>
        <begin position="252"/>
        <end position="314"/>
    </location>
</feature>
<dbReference type="HOGENOM" id="CLU_837490_0_0_1"/>
<accession>B4K3V5</accession>
<organism evidence="3">
    <name type="scientific">Drosophila grimshawi</name>
    <name type="common">Hawaiian fruit fly</name>
    <name type="synonym">Idiomyia grimshawi</name>
    <dbReference type="NCBI Taxonomy" id="7222"/>
    <lineage>
        <taxon>Eukaryota</taxon>
        <taxon>Metazoa</taxon>
        <taxon>Ecdysozoa</taxon>
        <taxon>Arthropoda</taxon>
        <taxon>Hexapoda</taxon>
        <taxon>Insecta</taxon>
        <taxon>Pterygota</taxon>
        <taxon>Neoptera</taxon>
        <taxon>Endopterygota</taxon>
        <taxon>Diptera</taxon>
        <taxon>Brachycera</taxon>
        <taxon>Muscomorpha</taxon>
        <taxon>Ephydroidea</taxon>
        <taxon>Drosophilidae</taxon>
        <taxon>Drosophila</taxon>
        <taxon>Hawaiian Drosophila</taxon>
    </lineage>
</organism>
<evidence type="ECO:0000256" key="1">
    <source>
        <dbReference type="SAM" id="MobiDB-lite"/>
    </source>
</evidence>
<dbReference type="eggNOG" id="ENOG502QUK4">
    <property type="taxonomic scope" value="Eukaryota"/>
</dbReference>
<keyword evidence="3" id="KW-1185">Reference proteome</keyword>
<dbReference type="PANTHER" id="PTHR22427:SF7">
    <property type="entry name" value="GH15728P"/>
    <property type="match status" value="1"/>
</dbReference>
<feature type="compositionally biased region" description="Polar residues" evidence="1">
    <location>
        <begin position="283"/>
        <end position="292"/>
    </location>
</feature>
<dbReference type="AlphaFoldDB" id="B4K3V5"/>
<feature type="non-terminal residue" evidence="2">
    <location>
        <position position="1"/>
    </location>
</feature>
<protein>
    <submittedName>
        <fullName evidence="2">GH17995</fullName>
    </submittedName>
</protein>
<dbReference type="Proteomes" id="UP000001070">
    <property type="component" value="Unassembled WGS sequence"/>
</dbReference>
<reference evidence="2 3" key="1">
    <citation type="journal article" date="2007" name="Nature">
        <title>Evolution of genes and genomes on the Drosophila phylogeny.</title>
        <authorList>
            <consortium name="Drosophila 12 Genomes Consortium"/>
            <person name="Clark A.G."/>
            <person name="Eisen M.B."/>
            <person name="Smith D.R."/>
            <person name="Bergman C.M."/>
            <person name="Oliver B."/>
            <person name="Markow T.A."/>
            <person name="Kaufman T.C."/>
            <person name="Kellis M."/>
            <person name="Gelbart W."/>
            <person name="Iyer V.N."/>
            <person name="Pollard D.A."/>
            <person name="Sackton T.B."/>
            <person name="Larracuente A.M."/>
            <person name="Singh N.D."/>
            <person name="Abad J.P."/>
            <person name="Abt D.N."/>
            <person name="Adryan B."/>
            <person name="Aguade M."/>
            <person name="Akashi H."/>
            <person name="Anderson W.W."/>
            <person name="Aquadro C.F."/>
            <person name="Ardell D.H."/>
            <person name="Arguello R."/>
            <person name="Artieri C.G."/>
            <person name="Barbash D.A."/>
            <person name="Barker D."/>
            <person name="Barsanti P."/>
            <person name="Batterham P."/>
            <person name="Batzoglou S."/>
            <person name="Begun D."/>
            <person name="Bhutkar A."/>
            <person name="Blanco E."/>
            <person name="Bosak S.A."/>
            <person name="Bradley R.K."/>
            <person name="Brand A.D."/>
            <person name="Brent M.R."/>
            <person name="Brooks A.N."/>
            <person name="Brown R.H."/>
            <person name="Butlin R.K."/>
            <person name="Caggese C."/>
            <person name="Calvi B.R."/>
            <person name="Bernardo de Carvalho A."/>
            <person name="Caspi A."/>
            <person name="Castrezana S."/>
            <person name="Celniker S.E."/>
            <person name="Chang J.L."/>
            <person name="Chapple C."/>
            <person name="Chatterji S."/>
            <person name="Chinwalla A."/>
            <person name="Civetta A."/>
            <person name="Clifton S.W."/>
            <person name="Comeron J.M."/>
            <person name="Costello J.C."/>
            <person name="Coyne J.A."/>
            <person name="Daub J."/>
            <person name="David R.G."/>
            <person name="Delcher A.L."/>
            <person name="Delehaunty K."/>
            <person name="Do C.B."/>
            <person name="Ebling H."/>
            <person name="Edwards K."/>
            <person name="Eickbush T."/>
            <person name="Evans J.D."/>
            <person name="Filipski A."/>
            <person name="Findeiss S."/>
            <person name="Freyhult E."/>
            <person name="Fulton L."/>
            <person name="Fulton R."/>
            <person name="Garcia A.C."/>
            <person name="Gardiner A."/>
            <person name="Garfield D.A."/>
            <person name="Garvin B.E."/>
            <person name="Gibson G."/>
            <person name="Gilbert D."/>
            <person name="Gnerre S."/>
            <person name="Godfrey J."/>
            <person name="Good R."/>
            <person name="Gotea V."/>
            <person name="Gravely B."/>
            <person name="Greenberg A.J."/>
            <person name="Griffiths-Jones S."/>
            <person name="Gross S."/>
            <person name="Guigo R."/>
            <person name="Gustafson E.A."/>
            <person name="Haerty W."/>
            <person name="Hahn M.W."/>
            <person name="Halligan D.L."/>
            <person name="Halpern A.L."/>
            <person name="Halter G.M."/>
            <person name="Han M.V."/>
            <person name="Heger A."/>
            <person name="Hillier L."/>
            <person name="Hinrichs A.S."/>
            <person name="Holmes I."/>
            <person name="Hoskins R.A."/>
            <person name="Hubisz M.J."/>
            <person name="Hultmark D."/>
            <person name="Huntley M.A."/>
            <person name="Jaffe D.B."/>
            <person name="Jagadeeshan S."/>
            <person name="Jeck W.R."/>
            <person name="Johnson J."/>
            <person name="Jones C.D."/>
            <person name="Jordan W.C."/>
            <person name="Karpen G.H."/>
            <person name="Kataoka E."/>
            <person name="Keightley P.D."/>
            <person name="Kheradpour P."/>
            <person name="Kirkness E.F."/>
            <person name="Koerich L.B."/>
            <person name="Kristiansen K."/>
            <person name="Kudrna D."/>
            <person name="Kulathinal R.J."/>
            <person name="Kumar S."/>
            <person name="Kwok R."/>
            <person name="Lander E."/>
            <person name="Langley C.H."/>
            <person name="Lapoint R."/>
            <person name="Lazzaro B.P."/>
            <person name="Lee S.J."/>
            <person name="Levesque L."/>
            <person name="Li R."/>
            <person name="Lin C.F."/>
            <person name="Lin M.F."/>
            <person name="Lindblad-Toh K."/>
            <person name="Llopart A."/>
            <person name="Long M."/>
            <person name="Low L."/>
            <person name="Lozovsky E."/>
            <person name="Lu J."/>
            <person name="Luo M."/>
            <person name="Machado C.A."/>
            <person name="Makalowski W."/>
            <person name="Marzo M."/>
            <person name="Matsuda M."/>
            <person name="Matzkin L."/>
            <person name="McAllister B."/>
            <person name="McBride C.S."/>
            <person name="McKernan B."/>
            <person name="McKernan K."/>
            <person name="Mendez-Lago M."/>
            <person name="Minx P."/>
            <person name="Mollenhauer M.U."/>
            <person name="Montooth K."/>
            <person name="Mount S.M."/>
            <person name="Mu X."/>
            <person name="Myers E."/>
            <person name="Negre B."/>
            <person name="Newfeld S."/>
            <person name="Nielsen R."/>
            <person name="Noor M.A."/>
            <person name="O'Grady P."/>
            <person name="Pachter L."/>
            <person name="Papaceit M."/>
            <person name="Parisi M.J."/>
            <person name="Parisi M."/>
            <person name="Parts L."/>
            <person name="Pedersen J.S."/>
            <person name="Pesole G."/>
            <person name="Phillippy A.M."/>
            <person name="Ponting C.P."/>
            <person name="Pop M."/>
            <person name="Porcelli D."/>
            <person name="Powell J.R."/>
            <person name="Prohaska S."/>
            <person name="Pruitt K."/>
            <person name="Puig M."/>
            <person name="Quesneville H."/>
            <person name="Ram K.R."/>
            <person name="Rand D."/>
            <person name="Rasmussen M.D."/>
            <person name="Reed L.K."/>
            <person name="Reenan R."/>
            <person name="Reily A."/>
            <person name="Remington K.A."/>
            <person name="Rieger T.T."/>
            <person name="Ritchie M.G."/>
            <person name="Robin C."/>
            <person name="Rogers Y.H."/>
            <person name="Rohde C."/>
            <person name="Rozas J."/>
            <person name="Rubenfield M.J."/>
            <person name="Ruiz A."/>
            <person name="Russo S."/>
            <person name="Salzberg S.L."/>
            <person name="Sanchez-Gracia A."/>
            <person name="Saranga D.J."/>
            <person name="Sato H."/>
            <person name="Schaeffer S.W."/>
            <person name="Schatz M.C."/>
            <person name="Schlenke T."/>
            <person name="Schwartz R."/>
            <person name="Segarra C."/>
            <person name="Singh R.S."/>
            <person name="Sirot L."/>
            <person name="Sirota M."/>
            <person name="Sisneros N.B."/>
            <person name="Smith C.D."/>
            <person name="Smith T.F."/>
            <person name="Spieth J."/>
            <person name="Stage D.E."/>
            <person name="Stark A."/>
            <person name="Stephan W."/>
            <person name="Strausberg R.L."/>
            <person name="Strempel S."/>
            <person name="Sturgill D."/>
            <person name="Sutton G."/>
            <person name="Sutton G.G."/>
            <person name="Tao W."/>
            <person name="Teichmann S."/>
            <person name="Tobari Y.N."/>
            <person name="Tomimura Y."/>
            <person name="Tsolas J.M."/>
            <person name="Valente V.L."/>
            <person name="Venter E."/>
            <person name="Venter J.C."/>
            <person name="Vicario S."/>
            <person name="Vieira F.G."/>
            <person name="Vilella A.J."/>
            <person name="Villasante A."/>
            <person name="Walenz B."/>
            <person name="Wang J."/>
            <person name="Wasserman M."/>
            <person name="Watts T."/>
            <person name="Wilson D."/>
            <person name="Wilson R.K."/>
            <person name="Wing R.A."/>
            <person name="Wolfner M.F."/>
            <person name="Wong A."/>
            <person name="Wong G.K."/>
            <person name="Wu C.I."/>
            <person name="Wu G."/>
            <person name="Yamamoto D."/>
            <person name="Yang H.P."/>
            <person name="Yang S.P."/>
            <person name="Yorke J.A."/>
            <person name="Yoshida K."/>
            <person name="Zdobnov E."/>
            <person name="Zhang P."/>
            <person name="Zhang Y."/>
            <person name="Zimin A.V."/>
            <person name="Baldwin J."/>
            <person name="Abdouelleil A."/>
            <person name="Abdulkadir J."/>
            <person name="Abebe A."/>
            <person name="Abera B."/>
            <person name="Abreu J."/>
            <person name="Acer S.C."/>
            <person name="Aftuck L."/>
            <person name="Alexander A."/>
            <person name="An P."/>
            <person name="Anderson E."/>
            <person name="Anderson S."/>
            <person name="Arachi H."/>
            <person name="Azer M."/>
            <person name="Bachantsang P."/>
            <person name="Barry A."/>
            <person name="Bayul T."/>
            <person name="Berlin A."/>
            <person name="Bessette D."/>
            <person name="Bloom T."/>
            <person name="Blye J."/>
            <person name="Boguslavskiy L."/>
            <person name="Bonnet C."/>
            <person name="Boukhgalter B."/>
            <person name="Bourzgui I."/>
            <person name="Brown A."/>
            <person name="Cahill P."/>
            <person name="Channer S."/>
            <person name="Cheshatsang Y."/>
            <person name="Chuda L."/>
            <person name="Citroen M."/>
            <person name="Collymore A."/>
            <person name="Cooke P."/>
            <person name="Costello M."/>
            <person name="D'Aco K."/>
            <person name="Daza R."/>
            <person name="De Haan G."/>
            <person name="DeGray S."/>
            <person name="DeMaso C."/>
            <person name="Dhargay N."/>
            <person name="Dooley K."/>
            <person name="Dooley E."/>
            <person name="Doricent M."/>
            <person name="Dorje P."/>
            <person name="Dorjee K."/>
            <person name="Dupes A."/>
            <person name="Elong R."/>
            <person name="Falk J."/>
            <person name="Farina A."/>
            <person name="Faro S."/>
            <person name="Ferguson D."/>
            <person name="Fisher S."/>
            <person name="Foley C.D."/>
            <person name="Franke A."/>
            <person name="Friedrich D."/>
            <person name="Gadbois L."/>
            <person name="Gearin G."/>
            <person name="Gearin C.R."/>
            <person name="Giannoukos G."/>
            <person name="Goode T."/>
            <person name="Graham J."/>
            <person name="Grandbois E."/>
            <person name="Grewal S."/>
            <person name="Gyaltsen K."/>
            <person name="Hafez N."/>
            <person name="Hagos B."/>
            <person name="Hall J."/>
            <person name="Henson C."/>
            <person name="Hollinger A."/>
            <person name="Honan T."/>
            <person name="Huard M.D."/>
            <person name="Hughes L."/>
            <person name="Hurhula B."/>
            <person name="Husby M.E."/>
            <person name="Kamat A."/>
            <person name="Kanga B."/>
            <person name="Kashin S."/>
            <person name="Khazanovich D."/>
            <person name="Kisner P."/>
            <person name="Lance K."/>
            <person name="Lara M."/>
            <person name="Lee W."/>
            <person name="Lennon N."/>
            <person name="Letendre F."/>
            <person name="LeVine R."/>
            <person name="Lipovsky A."/>
            <person name="Liu X."/>
            <person name="Liu J."/>
            <person name="Liu S."/>
            <person name="Lokyitsang T."/>
            <person name="Lokyitsang Y."/>
            <person name="Lubonja R."/>
            <person name="Lui A."/>
            <person name="MacDonald P."/>
            <person name="Magnisalis V."/>
            <person name="Maru K."/>
            <person name="Matthews C."/>
            <person name="McCusker W."/>
            <person name="McDonough S."/>
            <person name="Mehta T."/>
            <person name="Meldrim J."/>
            <person name="Meneus L."/>
            <person name="Mihai O."/>
            <person name="Mihalev A."/>
            <person name="Mihova T."/>
            <person name="Mittelman R."/>
            <person name="Mlenga V."/>
            <person name="Montmayeur A."/>
            <person name="Mulrain L."/>
            <person name="Navidi A."/>
            <person name="Naylor J."/>
            <person name="Negash T."/>
            <person name="Nguyen T."/>
            <person name="Nguyen N."/>
            <person name="Nicol R."/>
            <person name="Norbu C."/>
            <person name="Norbu N."/>
            <person name="Novod N."/>
            <person name="O'Neill B."/>
            <person name="Osman S."/>
            <person name="Markiewicz E."/>
            <person name="Oyono O.L."/>
            <person name="Patti C."/>
            <person name="Phunkhang P."/>
            <person name="Pierre F."/>
            <person name="Priest M."/>
            <person name="Raghuraman S."/>
            <person name="Rege F."/>
            <person name="Reyes R."/>
            <person name="Rise C."/>
            <person name="Rogov P."/>
            <person name="Ross K."/>
            <person name="Ryan E."/>
            <person name="Settipalli S."/>
            <person name="Shea T."/>
            <person name="Sherpa N."/>
            <person name="Shi L."/>
            <person name="Shih D."/>
            <person name="Sparrow T."/>
            <person name="Spaulding J."/>
            <person name="Stalker J."/>
            <person name="Stange-Thomann N."/>
            <person name="Stavropoulos S."/>
            <person name="Stone C."/>
            <person name="Strader C."/>
            <person name="Tesfaye S."/>
            <person name="Thomson T."/>
            <person name="Thoulutsang Y."/>
            <person name="Thoulutsang D."/>
            <person name="Topham K."/>
            <person name="Topping I."/>
            <person name="Tsamla T."/>
            <person name="Vassiliev H."/>
            <person name="Vo A."/>
            <person name="Wangchuk T."/>
            <person name="Wangdi T."/>
            <person name="Weiand M."/>
            <person name="Wilkinson J."/>
            <person name="Wilson A."/>
            <person name="Yadav S."/>
            <person name="Young G."/>
            <person name="Yu Q."/>
            <person name="Zembek L."/>
            <person name="Zhong D."/>
            <person name="Zimmer A."/>
            <person name="Zwirko Z."/>
            <person name="Jaffe D.B."/>
            <person name="Alvarez P."/>
            <person name="Brockman W."/>
            <person name="Butler J."/>
            <person name="Chin C."/>
            <person name="Gnerre S."/>
            <person name="Grabherr M."/>
            <person name="Kleber M."/>
            <person name="Mauceli E."/>
            <person name="MacCallum I."/>
        </authorList>
    </citation>
    <scope>NUCLEOTIDE SEQUENCE [LARGE SCALE GENOMIC DNA]</scope>
    <source>
        <strain evidence="3">Tucson 15287-2541.00</strain>
    </source>
</reference>
<dbReference type="OrthoDB" id="409642at2759"/>
<dbReference type="InParanoid" id="B4K3V5"/>
<feature type="compositionally biased region" description="Low complexity" evidence="1">
    <location>
        <begin position="299"/>
        <end position="313"/>
    </location>
</feature>
<dbReference type="EMBL" id="CH926093">
    <property type="protein sequence ID" value="EDW04439.1"/>
    <property type="molecule type" value="Genomic_DNA"/>
</dbReference>
<name>B4K3V5_DROGR</name>